<dbReference type="GO" id="GO:0071880">
    <property type="term" value="P:adenylate cyclase-activating adrenergic receptor signaling pathway"/>
    <property type="evidence" value="ECO:0007669"/>
    <property type="project" value="TreeGrafter"/>
</dbReference>
<keyword evidence="8 10" id="KW-0675">Receptor</keyword>
<dbReference type="Gene3D" id="1.20.1070.10">
    <property type="entry name" value="Rhodopsin 7-helix transmembrane proteins"/>
    <property type="match status" value="2"/>
</dbReference>
<dbReference type="CDD" id="cd15329">
    <property type="entry name" value="7tmA_5-HT7"/>
    <property type="match status" value="1"/>
</dbReference>
<dbReference type="Pfam" id="PF00001">
    <property type="entry name" value="7tm_1"/>
    <property type="match status" value="1"/>
</dbReference>
<dbReference type="GO" id="GO:0004993">
    <property type="term" value="F:G protein-coupled serotonin receptor activity"/>
    <property type="evidence" value="ECO:0007669"/>
    <property type="project" value="UniProtKB-ARBA"/>
</dbReference>
<evidence type="ECO:0000256" key="3">
    <source>
        <dbReference type="ARBA" id="ARBA00022692"/>
    </source>
</evidence>
<comment type="caution">
    <text evidence="13">The sequence shown here is derived from an EMBL/GenBank/DDBJ whole genome shotgun (WGS) entry which is preliminary data.</text>
</comment>
<dbReference type="EMBL" id="SKCS01000084">
    <property type="protein sequence ID" value="TNN17920.1"/>
    <property type="molecule type" value="Genomic_DNA"/>
</dbReference>
<feature type="transmembrane region" description="Helical" evidence="11">
    <location>
        <begin position="555"/>
        <end position="577"/>
    </location>
</feature>
<evidence type="ECO:0000256" key="5">
    <source>
        <dbReference type="ARBA" id="ARBA00023040"/>
    </source>
</evidence>
<dbReference type="InterPro" id="IPR017452">
    <property type="entry name" value="GPCR_Rhodpsn_7TM"/>
</dbReference>
<evidence type="ECO:0000256" key="10">
    <source>
        <dbReference type="RuleBase" id="RU000688"/>
    </source>
</evidence>
<dbReference type="PROSITE" id="PS50262">
    <property type="entry name" value="G_PROTEIN_RECEP_F1_2"/>
    <property type="match status" value="1"/>
</dbReference>
<sequence>VLAVGLVKRLRTPSNFLIVSLAVSDLLVGLLVQPLATFRELHGYWPLGEGMCDMFISFDVLLCTASILNLCAISIDRYLAITRPLRYAAKRTPKRMMVMIILVWLFSALISIPPMFGFKEPFISGTCEYSSNIIYQTYATCGAFYIPLIVMLILYGRILILARNMAQADAKQQRVAESMTQFIAHSSLESEPTEQMKFEQAQILKQTTTTNTAENKSDIIINAEHNTSINSSIKEKYPLPPSELCRRRKPRPLRRLSYGEELIKKSLDIITQNVKRPQATSECSSTMSSIEQFEQHVKELKQLRAEFFAAPYTRHSITINTTQLKRHIDNKDNYGFNLISLLSHYFDESSYMNSLSQISEVVPNLFTTNDIHVTNYSTANNSNFEEYGSNVMLTSQETTPLIVTSTTKIFSTIKVDTRRDFHYPPSSCITPIVGSRLSAMHPARPRQRPFHTPRRSFATVNEYMHISRPFLLDLPKYTIDRRCSSPSTSQNFSNNIVKVNHINARKTSFGSNQTGNFNMINQPGSITGSSWAYPKLSSVKKRNSRHHSESKAVKTLGIIMGCFCLCWLPFFIIAMNIAISKSLLFEITVFLVQMSLSPSIWT</sequence>
<evidence type="ECO:0000256" key="8">
    <source>
        <dbReference type="ARBA" id="ARBA00023170"/>
    </source>
</evidence>
<evidence type="ECO:0000313" key="14">
    <source>
        <dbReference type="Proteomes" id="UP000311919"/>
    </source>
</evidence>
<proteinExistence type="inferred from homology"/>
<keyword evidence="4 11" id="KW-1133">Transmembrane helix</keyword>
<evidence type="ECO:0000256" key="7">
    <source>
        <dbReference type="ARBA" id="ARBA00023157"/>
    </source>
</evidence>
<evidence type="ECO:0000256" key="4">
    <source>
        <dbReference type="ARBA" id="ARBA00022989"/>
    </source>
</evidence>
<keyword evidence="6 11" id="KW-0472">Membrane</keyword>
<evidence type="ECO:0000313" key="13">
    <source>
        <dbReference type="EMBL" id="TNN17920.1"/>
    </source>
</evidence>
<dbReference type="PANTHER" id="PTHR24248">
    <property type="entry name" value="ADRENERGIC RECEPTOR-RELATED G-PROTEIN COUPLED RECEPTOR"/>
    <property type="match status" value="1"/>
</dbReference>
<dbReference type="STRING" id="6182.A0A4Z2DP30"/>
<dbReference type="SMART" id="SM01381">
    <property type="entry name" value="7TM_GPCR_Srsx"/>
    <property type="match status" value="1"/>
</dbReference>
<dbReference type="Proteomes" id="UP000311919">
    <property type="component" value="Unassembled WGS sequence"/>
</dbReference>
<evidence type="ECO:0000256" key="2">
    <source>
        <dbReference type="ARBA" id="ARBA00022475"/>
    </source>
</evidence>
<dbReference type="PROSITE" id="PS00237">
    <property type="entry name" value="G_PROTEIN_RECEP_F1_1"/>
    <property type="match status" value="1"/>
</dbReference>
<evidence type="ECO:0000256" key="9">
    <source>
        <dbReference type="ARBA" id="ARBA00023224"/>
    </source>
</evidence>
<feature type="domain" description="G-protein coupled receptors family 1 profile" evidence="12">
    <location>
        <begin position="1"/>
        <end position="184"/>
    </location>
</feature>
<organism evidence="13 14">
    <name type="scientific">Schistosoma japonicum</name>
    <name type="common">Blood fluke</name>
    <dbReference type="NCBI Taxonomy" id="6182"/>
    <lineage>
        <taxon>Eukaryota</taxon>
        <taxon>Metazoa</taxon>
        <taxon>Spiralia</taxon>
        <taxon>Lophotrochozoa</taxon>
        <taxon>Platyhelminthes</taxon>
        <taxon>Trematoda</taxon>
        <taxon>Digenea</taxon>
        <taxon>Strigeidida</taxon>
        <taxon>Schistosomatoidea</taxon>
        <taxon>Schistosomatidae</taxon>
        <taxon>Schistosoma</taxon>
    </lineage>
</organism>
<keyword evidence="9 10" id="KW-0807">Transducer</keyword>
<evidence type="ECO:0000259" key="12">
    <source>
        <dbReference type="PROSITE" id="PS50262"/>
    </source>
</evidence>
<dbReference type="InterPro" id="IPR000276">
    <property type="entry name" value="GPCR_Rhodpsn"/>
</dbReference>
<feature type="transmembrane region" description="Helical" evidence="11">
    <location>
        <begin position="133"/>
        <end position="155"/>
    </location>
</feature>
<name>A0A4Z2DP30_SCHJA</name>
<feature type="transmembrane region" description="Helical" evidence="11">
    <location>
        <begin position="96"/>
        <end position="113"/>
    </location>
</feature>
<accession>A0A4Z2DP30</accession>
<feature type="non-terminal residue" evidence="13">
    <location>
        <position position="1"/>
    </location>
</feature>
<reference evidence="13 14" key="1">
    <citation type="submission" date="2019-03" db="EMBL/GenBank/DDBJ databases">
        <title>An improved genome assembly of the fluke Schistosoma japonicum.</title>
        <authorList>
            <person name="Hu W."/>
            <person name="Luo F."/>
            <person name="Yin M."/>
            <person name="Mo X."/>
            <person name="Sun C."/>
            <person name="Wu Q."/>
            <person name="Zhu B."/>
            <person name="Xiang M."/>
            <person name="Wang J."/>
            <person name="Wang Y."/>
            <person name="Zhang T."/>
            <person name="Xu B."/>
            <person name="Zheng H."/>
            <person name="Feng Z."/>
        </authorList>
    </citation>
    <scope>NUCLEOTIDE SEQUENCE [LARGE SCALE GENOMIC DNA]</scope>
    <source>
        <strain evidence="13">HuSjv2</strain>
        <tissue evidence="13">Worms</tissue>
    </source>
</reference>
<evidence type="ECO:0000256" key="6">
    <source>
        <dbReference type="ARBA" id="ARBA00023136"/>
    </source>
</evidence>
<dbReference type="OrthoDB" id="5977853at2759"/>
<keyword evidence="5 10" id="KW-0297">G-protein coupled receptor</keyword>
<keyword evidence="2" id="KW-1003">Cell membrane</keyword>
<dbReference type="AlphaFoldDB" id="A0A4Z2DP30"/>
<evidence type="ECO:0000256" key="1">
    <source>
        <dbReference type="ARBA" id="ARBA00004651"/>
    </source>
</evidence>
<protein>
    <submittedName>
        <fullName evidence="13">5-hydroxytryptamine receptor 1</fullName>
    </submittedName>
</protein>
<feature type="transmembrane region" description="Helical" evidence="11">
    <location>
        <begin position="16"/>
        <end position="35"/>
    </location>
</feature>
<gene>
    <name evidence="13" type="ORF">EWB00_010640</name>
</gene>
<dbReference type="PRINTS" id="PR00237">
    <property type="entry name" value="GPCRRHODOPSN"/>
</dbReference>
<dbReference type="GO" id="GO:0043410">
    <property type="term" value="P:positive regulation of MAPK cascade"/>
    <property type="evidence" value="ECO:0007669"/>
    <property type="project" value="TreeGrafter"/>
</dbReference>
<comment type="subcellular location">
    <subcellularLocation>
        <location evidence="1">Cell membrane</location>
        <topology evidence="1">Multi-pass membrane protein</topology>
    </subcellularLocation>
</comment>
<keyword evidence="14" id="KW-1185">Reference proteome</keyword>
<dbReference type="GO" id="GO:0005886">
    <property type="term" value="C:plasma membrane"/>
    <property type="evidence" value="ECO:0007669"/>
    <property type="project" value="UniProtKB-SubCell"/>
</dbReference>
<dbReference type="PANTHER" id="PTHR24248:SF199">
    <property type="entry name" value="IP13425P-RELATED"/>
    <property type="match status" value="1"/>
</dbReference>
<dbReference type="SUPFAM" id="SSF81321">
    <property type="entry name" value="Family A G protein-coupled receptor-like"/>
    <property type="match status" value="1"/>
</dbReference>
<comment type="similarity">
    <text evidence="10">Belongs to the G-protein coupled receptor 1 family.</text>
</comment>
<keyword evidence="7" id="KW-1015">Disulfide bond</keyword>
<evidence type="ECO:0000256" key="11">
    <source>
        <dbReference type="SAM" id="Phobius"/>
    </source>
</evidence>
<feature type="transmembrane region" description="Helical" evidence="11">
    <location>
        <begin position="55"/>
        <end position="75"/>
    </location>
</feature>
<keyword evidence="3 10" id="KW-0812">Transmembrane</keyword>